<keyword evidence="1" id="KW-0812">Transmembrane</keyword>
<evidence type="ECO:0000313" key="3">
    <source>
        <dbReference type="EnsemblMetazoa" id="BGLB031286-PB"/>
    </source>
</evidence>
<feature type="chain" id="PRO_5013333647" description="Immunoglobulin V-set domain-containing protein" evidence="2">
    <location>
        <begin position="18"/>
        <end position="225"/>
    </location>
</feature>
<evidence type="ECO:0000313" key="4">
    <source>
        <dbReference type="Proteomes" id="UP000076420"/>
    </source>
</evidence>
<dbReference type="VEuPathDB" id="VectorBase:BGLAX_031204"/>
<evidence type="ECO:0000256" key="2">
    <source>
        <dbReference type="SAM" id="SignalP"/>
    </source>
</evidence>
<proteinExistence type="predicted"/>
<evidence type="ECO:0008006" key="5">
    <source>
        <dbReference type="Google" id="ProtNLM"/>
    </source>
</evidence>
<dbReference type="EnsemblMetazoa" id="BGLB031286-RB">
    <property type="protein sequence ID" value="BGLB031286-PB"/>
    <property type="gene ID" value="BGLB031286"/>
</dbReference>
<sequence length="225" mass="24107">MYLFTLTAFILILKTMSLTIHLTTDFPEGNHVGKLGVLSCFWETTNTERVSAVSIEKLNADTLTSCTFSPMKKCSESNANKRYQSQLDETRLKVIVQPLELTDNVTFLCTVFSDKGLKKSKQFQLSIDIEADDNVTTTTSGLSSTVTTINTTNSDLKTAFTTGIDTENSKTPAKVLSSDTELSAGAIAGITVGSVVAAGLVAGGVIILIRAFIIKKNVAPVGLQV</sequence>
<reference evidence="3" key="1">
    <citation type="submission" date="2020-05" db="UniProtKB">
        <authorList>
            <consortium name="EnsemblMetazoa"/>
        </authorList>
    </citation>
    <scope>IDENTIFICATION</scope>
    <source>
        <strain evidence="3">BB02</strain>
    </source>
</reference>
<keyword evidence="1" id="KW-0472">Membrane</keyword>
<accession>A0A2C9LHM4</accession>
<dbReference type="OrthoDB" id="10382092at2759"/>
<keyword evidence="2" id="KW-0732">Signal</keyword>
<dbReference type="AlphaFoldDB" id="A0A2C9LHM4"/>
<organism evidence="3 4">
    <name type="scientific">Biomphalaria glabrata</name>
    <name type="common">Bloodfluke planorb</name>
    <name type="synonym">Freshwater snail</name>
    <dbReference type="NCBI Taxonomy" id="6526"/>
    <lineage>
        <taxon>Eukaryota</taxon>
        <taxon>Metazoa</taxon>
        <taxon>Spiralia</taxon>
        <taxon>Lophotrochozoa</taxon>
        <taxon>Mollusca</taxon>
        <taxon>Gastropoda</taxon>
        <taxon>Heterobranchia</taxon>
        <taxon>Euthyneura</taxon>
        <taxon>Panpulmonata</taxon>
        <taxon>Hygrophila</taxon>
        <taxon>Lymnaeoidea</taxon>
        <taxon>Planorbidae</taxon>
        <taxon>Biomphalaria</taxon>
    </lineage>
</organism>
<feature type="signal peptide" evidence="2">
    <location>
        <begin position="1"/>
        <end position="17"/>
    </location>
</feature>
<protein>
    <recommendedName>
        <fullName evidence="5">Immunoglobulin V-set domain-containing protein</fullName>
    </recommendedName>
</protein>
<evidence type="ECO:0000256" key="1">
    <source>
        <dbReference type="SAM" id="Phobius"/>
    </source>
</evidence>
<dbReference type="KEGG" id="bgt:106071853"/>
<dbReference type="Proteomes" id="UP000076420">
    <property type="component" value="Unassembled WGS sequence"/>
</dbReference>
<dbReference type="VEuPathDB" id="VectorBase:BGLB031286"/>
<name>A0A2C9LHM4_BIOGL</name>
<keyword evidence="1" id="KW-1133">Transmembrane helix</keyword>
<feature type="transmembrane region" description="Helical" evidence="1">
    <location>
        <begin position="186"/>
        <end position="209"/>
    </location>
</feature>
<gene>
    <name evidence="3" type="primary">106071853</name>
</gene>